<dbReference type="EMBL" id="PGEZ01000001">
    <property type="protein sequence ID" value="PJJ57730.1"/>
    <property type="molecule type" value="Genomic_DNA"/>
</dbReference>
<evidence type="ECO:0000313" key="2">
    <source>
        <dbReference type="Proteomes" id="UP000230842"/>
    </source>
</evidence>
<comment type="caution">
    <text evidence="1">The sequence shown here is derived from an EMBL/GenBank/DDBJ whole genome shotgun (WGS) entry which is preliminary data.</text>
</comment>
<dbReference type="Proteomes" id="UP000230842">
    <property type="component" value="Unassembled WGS sequence"/>
</dbReference>
<dbReference type="AlphaFoldDB" id="A0A0B2B6M6"/>
<evidence type="ECO:0000313" key="1">
    <source>
        <dbReference type="EMBL" id="PJJ57730.1"/>
    </source>
</evidence>
<name>A0A0B2B6M6_9ACTN</name>
<keyword evidence="2" id="KW-1185">Reference proteome</keyword>
<protein>
    <recommendedName>
        <fullName evidence="3">Tetratricopeptide repeat protein</fullName>
    </recommendedName>
</protein>
<dbReference type="OrthoDB" id="8450665at2"/>
<dbReference type="RefSeq" id="WP_039363428.1">
    <property type="nucleotide sequence ID" value="NZ_PGEZ01000001.1"/>
</dbReference>
<gene>
    <name evidence="1" type="ORF">CLV56_1968</name>
</gene>
<sequence>MTTWDAVTSAVGLALSGDRQAGRSALLECWTGTTSDDHAHRCVLAHYLADLEDEVADEVGWDERALALYAGVRDDDLAPAGIASSRGLAPSLHLNLGDGYLRQGRIDDAAAQLAAGLGAQDALVDDGYGELVRRGLAALERRLDAARSGTTG</sequence>
<reference evidence="1 2" key="1">
    <citation type="submission" date="2017-11" db="EMBL/GenBank/DDBJ databases">
        <title>Genomic Encyclopedia of Archaeal and Bacterial Type Strains, Phase II (KMG-II): From Individual Species to Whole Genera.</title>
        <authorList>
            <person name="Goeker M."/>
        </authorList>
    </citation>
    <scope>NUCLEOTIDE SEQUENCE [LARGE SCALE GENOMIC DNA]</scope>
    <source>
        <strain evidence="1 2">DSM 27763</strain>
    </source>
</reference>
<organism evidence="1 2">
    <name type="scientific">Mumia flava</name>
    <dbReference type="NCBI Taxonomy" id="1348852"/>
    <lineage>
        <taxon>Bacteria</taxon>
        <taxon>Bacillati</taxon>
        <taxon>Actinomycetota</taxon>
        <taxon>Actinomycetes</taxon>
        <taxon>Propionibacteriales</taxon>
        <taxon>Nocardioidaceae</taxon>
        <taxon>Mumia</taxon>
    </lineage>
</organism>
<accession>A0A0B2B6M6</accession>
<evidence type="ECO:0008006" key="3">
    <source>
        <dbReference type="Google" id="ProtNLM"/>
    </source>
</evidence>
<proteinExistence type="predicted"/>